<sequence length="579" mass="61469">MESSRWPQHSQPLVTLRAITSPEGLCCTLVTTPPLPAPSSQILSKSSSFSSPTLAFCVRKASRRFFCCSSSSSSSSFFCKSTRLALERGGGDGRCSEMMENHPLTCPEPPQWDHLEKSLPSTHSPSGEELGSSQVFWESQGTGRILGPLKRQQQMLLPVPGSQGHFQQLVLTEDEKKLLLKEGVTLPTQLPLTKYEERVLKKIRRKIRNKQSAQESRKKKKEYIDGLESRMLACTAQNQELQRKVLHLEKQNSSLLEQLKKLQAMVVQSSNKAAQTGTCLAVRGASKAWEMVSSLPLNPLPSAVPWHGSSQLCVLLPGTREPQGSVPCPSPQRGASGGLSVCPTPSPHHRVCQSPVLHRATEPPEQSVPLSPSSRDPGSLPRPPALWTWPMAVAGPRCTWRVSGDSAIPVLLLSSWGQCQPCPSPVPSGAVPTLSCSCPLRGSASPVLLLSPRGQCQPCPSPVPSGDSAQPCPAPVPLGGSANPVLLLSPWGQCQPCPAPVPSGGSASPVLLLSPWGQCQPCPSPVPSGAVPTLSFSCPPGGSASPVLLLSPLLSLCPCPQLPAAASPAPRSSVTSRLP</sequence>
<evidence type="ECO:0000256" key="15">
    <source>
        <dbReference type="SAM" id="MobiDB-lite"/>
    </source>
</evidence>
<dbReference type="SUPFAM" id="SSF57959">
    <property type="entry name" value="Leucine zipper domain"/>
    <property type="match status" value="1"/>
</dbReference>
<proteinExistence type="inferred from homology"/>
<keyword evidence="5" id="KW-0735">Signal-anchor</keyword>
<evidence type="ECO:0000256" key="2">
    <source>
        <dbReference type="ARBA" id="ARBA00009050"/>
    </source>
</evidence>
<keyword evidence="10" id="KW-0010">Activator</keyword>
<evidence type="ECO:0000313" key="18">
    <source>
        <dbReference type="Proteomes" id="UP000694413"/>
    </source>
</evidence>
<protein>
    <recommendedName>
        <fullName evidence="16">BZIP domain-containing protein</fullName>
    </recommendedName>
</protein>
<keyword evidence="18" id="KW-1185">Reference proteome</keyword>
<evidence type="ECO:0000256" key="8">
    <source>
        <dbReference type="ARBA" id="ARBA00023125"/>
    </source>
</evidence>
<evidence type="ECO:0000256" key="7">
    <source>
        <dbReference type="ARBA" id="ARBA00023015"/>
    </source>
</evidence>
<dbReference type="GO" id="GO:0000978">
    <property type="term" value="F:RNA polymerase II cis-regulatory region sequence-specific DNA binding"/>
    <property type="evidence" value="ECO:0007669"/>
    <property type="project" value="TreeGrafter"/>
</dbReference>
<keyword evidence="11" id="KW-0804">Transcription</keyword>
<reference evidence="17" key="2">
    <citation type="submission" date="2025-09" db="UniProtKB">
        <authorList>
            <consortium name="Ensembl"/>
        </authorList>
    </citation>
    <scope>IDENTIFICATION</scope>
</reference>
<feature type="coiled-coil region" evidence="14">
    <location>
        <begin position="224"/>
        <end position="265"/>
    </location>
</feature>
<feature type="compositionally biased region" description="Polar residues" evidence="15">
    <location>
        <begin position="119"/>
        <end position="131"/>
    </location>
</feature>
<evidence type="ECO:0000256" key="1">
    <source>
        <dbReference type="ARBA" id="ARBA00004648"/>
    </source>
</evidence>
<dbReference type="PROSITE" id="PS00036">
    <property type="entry name" value="BZIP_BASIC"/>
    <property type="match status" value="1"/>
</dbReference>
<keyword evidence="14" id="KW-0175">Coiled coil</keyword>
<dbReference type="GO" id="GO:0005634">
    <property type="term" value="C:nucleus"/>
    <property type="evidence" value="ECO:0007669"/>
    <property type="project" value="TreeGrafter"/>
</dbReference>
<dbReference type="PROSITE" id="PS50217">
    <property type="entry name" value="BZIP"/>
    <property type="match status" value="1"/>
</dbReference>
<dbReference type="InterPro" id="IPR046347">
    <property type="entry name" value="bZIP_sf"/>
</dbReference>
<keyword evidence="9" id="KW-0472">Membrane</keyword>
<evidence type="ECO:0000259" key="16">
    <source>
        <dbReference type="PROSITE" id="PS50217"/>
    </source>
</evidence>
<evidence type="ECO:0000256" key="12">
    <source>
        <dbReference type="ARBA" id="ARBA00023180"/>
    </source>
</evidence>
<organism evidence="17 18">
    <name type="scientific">Zonotrichia albicollis</name>
    <name type="common">White-throated sparrow</name>
    <name type="synonym">Fringilla albicollis</name>
    <dbReference type="NCBI Taxonomy" id="44394"/>
    <lineage>
        <taxon>Eukaryota</taxon>
        <taxon>Metazoa</taxon>
        <taxon>Chordata</taxon>
        <taxon>Craniata</taxon>
        <taxon>Vertebrata</taxon>
        <taxon>Euteleostomi</taxon>
        <taxon>Archelosauria</taxon>
        <taxon>Archosauria</taxon>
        <taxon>Dinosauria</taxon>
        <taxon>Saurischia</taxon>
        <taxon>Theropoda</taxon>
        <taxon>Coelurosauria</taxon>
        <taxon>Aves</taxon>
        <taxon>Neognathae</taxon>
        <taxon>Neoaves</taxon>
        <taxon>Telluraves</taxon>
        <taxon>Australaves</taxon>
        <taxon>Passeriformes</taxon>
        <taxon>Passerellidae</taxon>
        <taxon>Zonotrichia</taxon>
    </lineage>
</organism>
<evidence type="ECO:0000256" key="6">
    <source>
        <dbReference type="ARBA" id="ARBA00022989"/>
    </source>
</evidence>
<evidence type="ECO:0000256" key="3">
    <source>
        <dbReference type="ARBA" id="ARBA00022692"/>
    </source>
</evidence>
<evidence type="ECO:0000256" key="11">
    <source>
        <dbReference type="ARBA" id="ARBA00023163"/>
    </source>
</evidence>
<evidence type="ECO:0000256" key="9">
    <source>
        <dbReference type="ARBA" id="ARBA00023136"/>
    </source>
</evidence>
<accession>A0A8D2MM11</accession>
<feature type="region of interest" description="Disordered" evidence="15">
    <location>
        <begin position="106"/>
        <end position="131"/>
    </location>
</feature>
<evidence type="ECO:0000256" key="14">
    <source>
        <dbReference type="SAM" id="Coils"/>
    </source>
</evidence>
<reference evidence="17" key="1">
    <citation type="submission" date="2025-08" db="UniProtKB">
        <authorList>
            <consortium name="Ensembl"/>
        </authorList>
    </citation>
    <scope>IDENTIFICATION</scope>
</reference>
<evidence type="ECO:0000256" key="13">
    <source>
        <dbReference type="ARBA" id="ARBA00023242"/>
    </source>
</evidence>
<dbReference type="SMART" id="SM00338">
    <property type="entry name" value="BRLZ"/>
    <property type="match status" value="1"/>
</dbReference>
<dbReference type="Gene3D" id="1.20.5.170">
    <property type="match status" value="1"/>
</dbReference>
<keyword evidence="13" id="KW-0539">Nucleus</keyword>
<dbReference type="CDD" id="cd14689">
    <property type="entry name" value="bZIP_CREB3"/>
    <property type="match status" value="1"/>
</dbReference>
<feature type="region of interest" description="Disordered" evidence="15">
    <location>
        <begin position="323"/>
        <end position="342"/>
    </location>
</feature>
<feature type="domain" description="BZIP" evidence="16">
    <location>
        <begin position="199"/>
        <end position="262"/>
    </location>
</feature>
<comment type="similarity">
    <text evidence="2">Belongs to the bZIP family. ATF subfamily.</text>
</comment>
<dbReference type="InterPro" id="IPR004827">
    <property type="entry name" value="bZIP"/>
</dbReference>
<evidence type="ECO:0000256" key="10">
    <source>
        <dbReference type="ARBA" id="ARBA00023159"/>
    </source>
</evidence>
<evidence type="ECO:0000256" key="5">
    <source>
        <dbReference type="ARBA" id="ARBA00022968"/>
    </source>
</evidence>
<dbReference type="GO" id="GO:0000981">
    <property type="term" value="F:DNA-binding transcription factor activity, RNA polymerase II-specific"/>
    <property type="evidence" value="ECO:0007669"/>
    <property type="project" value="TreeGrafter"/>
</dbReference>
<dbReference type="Pfam" id="PF00170">
    <property type="entry name" value="bZIP_1"/>
    <property type="match status" value="1"/>
</dbReference>
<evidence type="ECO:0000256" key="4">
    <source>
        <dbReference type="ARBA" id="ARBA00022824"/>
    </source>
</evidence>
<dbReference type="Proteomes" id="UP000694413">
    <property type="component" value="Unassembled WGS sequence"/>
</dbReference>
<keyword evidence="3" id="KW-0812">Transmembrane</keyword>
<keyword evidence="4" id="KW-0256">Endoplasmic reticulum</keyword>
<dbReference type="FunFam" id="1.20.5.170:FF:000042">
    <property type="entry name" value="Cyclic AMP-responsive element-binding protein 3-like protein 3"/>
    <property type="match status" value="1"/>
</dbReference>
<keyword evidence="8" id="KW-0238">DNA-binding</keyword>
<dbReference type="InterPro" id="IPR051381">
    <property type="entry name" value="CREB_ATF_subfamily"/>
</dbReference>
<feature type="region of interest" description="Disordered" evidence="15">
    <location>
        <begin position="360"/>
        <end position="383"/>
    </location>
</feature>
<dbReference type="PANTHER" id="PTHR45996:SF1">
    <property type="entry name" value="CYCLIC AMP-RESPONSIVE ELEMENT-BINDING PROTEIN 3-LIKE PROTEIN 3"/>
    <property type="match status" value="1"/>
</dbReference>
<dbReference type="GO" id="GO:0005789">
    <property type="term" value="C:endoplasmic reticulum membrane"/>
    <property type="evidence" value="ECO:0007669"/>
    <property type="project" value="UniProtKB-SubCell"/>
</dbReference>
<dbReference type="Ensembl" id="ENSZALT00000012983.1">
    <property type="protein sequence ID" value="ENSZALP00000009276.1"/>
    <property type="gene ID" value="ENSZALG00000007996.1"/>
</dbReference>
<dbReference type="AlphaFoldDB" id="A0A8D2MM11"/>
<name>A0A8D2MM11_ZONAL</name>
<keyword evidence="12" id="KW-0325">Glycoprotein</keyword>
<keyword evidence="6" id="KW-1133">Transmembrane helix</keyword>
<evidence type="ECO:0000313" key="17">
    <source>
        <dbReference type="Ensembl" id="ENSZALP00000009276.1"/>
    </source>
</evidence>
<dbReference type="PANTHER" id="PTHR45996">
    <property type="entry name" value="AGAP001464-PB"/>
    <property type="match status" value="1"/>
</dbReference>
<keyword evidence="7" id="KW-0805">Transcription regulation</keyword>
<comment type="subcellular location">
    <subcellularLocation>
        <location evidence="1">Endoplasmic reticulum membrane</location>
        <topology evidence="1">Single-pass type II membrane protein</topology>
    </subcellularLocation>
</comment>